<dbReference type="RefSeq" id="XP_040687049.1">
    <property type="nucleotide sequence ID" value="XM_040838575.1"/>
</dbReference>
<dbReference type="PANTHER" id="PTHR31001:SF90">
    <property type="entry name" value="CENTROMERE DNA-BINDING PROTEIN COMPLEX CBF3 SUBUNIT B"/>
    <property type="match status" value="1"/>
</dbReference>
<sequence>MKRDSRGEPVMMMVHRWNRPLSCLLCREKKRRCDRIQPCSNCSQRNIECEYESHTVAGLNQTATAQTEPATLNAEDVLNRLHKLEEAVFNQSQPIPQTRHADTQNATPFGSHLQSAVDKPSLDIAYLTRNLPPIEQARELFSHFANTLHATFCVFHIPSTRNIMEEAYQRMMLGGQPTSTRLLLLFTIFAGAALAWTPELLEKLRSTKDEAKAAFTAYTSLAMSILDDDSQPVTASTVALAAISNLAYLITNSDGFAVKASVLRIRCLLMARTMQIHRLDTVKSQEERRMKGCNIIEIEVQRRVWWHMVATDWLSGFSGGPQEGSYSLQPKHMNVNYPSNVDDEFITEAAVEYNHPLSTPTTMSSFIYRIKMAEICREIVDAMPSILLESQEPEYDLILQLDDKYRTFFKGLPTFFQDDEASISQSKSIYERYPHLPLQRITIHFSVHTRICRLHRPYHLEGTTNPKYAYSHQMCIRSAQKVLELRRAMDDASAKVGIKPTRFWVVTQHVFLAALILATDVSFNPDAVDAEARKEKVLSAYRILERSKEESSVLMEGIQRNMQTLMMTLQKQRAQIDLQSGEPAAGEMASNDDSELLSAMNRPSDAFIDTDLGDWDNMWSEFLAVAPELDAPQWNSLLDDMDFNLPDVQ</sequence>
<accession>A0A1L9REM3</accession>
<dbReference type="Proteomes" id="UP000184383">
    <property type="component" value="Unassembled WGS sequence"/>
</dbReference>
<evidence type="ECO:0000256" key="2">
    <source>
        <dbReference type="ARBA" id="ARBA00022723"/>
    </source>
</evidence>
<proteinExistence type="predicted"/>
<dbReference type="Pfam" id="PF04082">
    <property type="entry name" value="Fungal_trans"/>
    <property type="match status" value="1"/>
</dbReference>
<dbReference type="PROSITE" id="PS50048">
    <property type="entry name" value="ZN2_CY6_FUNGAL_2"/>
    <property type="match status" value="1"/>
</dbReference>
<evidence type="ECO:0000256" key="1">
    <source>
        <dbReference type="ARBA" id="ARBA00004123"/>
    </source>
</evidence>
<dbReference type="InterPro" id="IPR007219">
    <property type="entry name" value="XnlR_reg_dom"/>
</dbReference>
<evidence type="ECO:0000256" key="5">
    <source>
        <dbReference type="ARBA" id="ARBA00023163"/>
    </source>
</evidence>
<evidence type="ECO:0000313" key="9">
    <source>
        <dbReference type="EMBL" id="OJJ33372.1"/>
    </source>
</evidence>
<feature type="domain" description="Zn(2)-C6 fungal-type" evidence="8">
    <location>
        <begin position="22"/>
        <end position="51"/>
    </location>
</feature>
<evidence type="ECO:0000256" key="7">
    <source>
        <dbReference type="SAM" id="MobiDB-lite"/>
    </source>
</evidence>
<dbReference type="PROSITE" id="PS00463">
    <property type="entry name" value="ZN2_CY6_FUNGAL_1"/>
    <property type="match status" value="1"/>
</dbReference>
<dbReference type="VEuPathDB" id="FungiDB:ASPWEDRAFT_61442"/>
<dbReference type="InterPro" id="IPR001138">
    <property type="entry name" value="Zn2Cys6_DnaBD"/>
</dbReference>
<keyword evidence="3" id="KW-0805">Transcription regulation</keyword>
<keyword evidence="5" id="KW-0804">Transcription</keyword>
<dbReference type="SUPFAM" id="SSF57701">
    <property type="entry name" value="Zn2/Cys6 DNA-binding domain"/>
    <property type="match status" value="1"/>
</dbReference>
<dbReference type="GO" id="GO:0003677">
    <property type="term" value="F:DNA binding"/>
    <property type="evidence" value="ECO:0007669"/>
    <property type="project" value="UniProtKB-KW"/>
</dbReference>
<dbReference type="InterPro" id="IPR050613">
    <property type="entry name" value="Sec_Metabolite_Reg"/>
</dbReference>
<keyword evidence="10" id="KW-1185">Reference proteome</keyword>
<dbReference type="Gene3D" id="4.10.240.10">
    <property type="entry name" value="Zn(2)-C6 fungal-type DNA-binding domain"/>
    <property type="match status" value="1"/>
</dbReference>
<dbReference type="OrthoDB" id="3014581at2759"/>
<dbReference type="GO" id="GO:0008270">
    <property type="term" value="F:zinc ion binding"/>
    <property type="evidence" value="ECO:0007669"/>
    <property type="project" value="InterPro"/>
</dbReference>
<name>A0A1L9REM3_ASPWE</name>
<dbReference type="CDD" id="cd12148">
    <property type="entry name" value="fungal_TF_MHR"/>
    <property type="match status" value="1"/>
</dbReference>
<gene>
    <name evidence="9" type="ORF">ASPWEDRAFT_61442</name>
</gene>
<dbReference type="SMART" id="SM00066">
    <property type="entry name" value="GAL4"/>
    <property type="match status" value="1"/>
</dbReference>
<dbReference type="GO" id="GO:0000981">
    <property type="term" value="F:DNA-binding transcription factor activity, RNA polymerase II-specific"/>
    <property type="evidence" value="ECO:0007669"/>
    <property type="project" value="InterPro"/>
</dbReference>
<dbReference type="EMBL" id="KV878214">
    <property type="protein sequence ID" value="OJJ33372.1"/>
    <property type="molecule type" value="Genomic_DNA"/>
</dbReference>
<dbReference type="STRING" id="1073089.A0A1L9REM3"/>
<evidence type="ECO:0000256" key="4">
    <source>
        <dbReference type="ARBA" id="ARBA00023125"/>
    </source>
</evidence>
<dbReference type="GeneID" id="63754423"/>
<evidence type="ECO:0000259" key="8">
    <source>
        <dbReference type="PROSITE" id="PS50048"/>
    </source>
</evidence>
<dbReference type="GO" id="GO:0005634">
    <property type="term" value="C:nucleus"/>
    <property type="evidence" value="ECO:0007669"/>
    <property type="project" value="UniProtKB-SubCell"/>
</dbReference>
<dbReference type="GO" id="GO:0006351">
    <property type="term" value="P:DNA-templated transcription"/>
    <property type="evidence" value="ECO:0007669"/>
    <property type="project" value="InterPro"/>
</dbReference>
<organism evidence="9 10">
    <name type="scientific">Aspergillus wentii DTO 134E9</name>
    <dbReference type="NCBI Taxonomy" id="1073089"/>
    <lineage>
        <taxon>Eukaryota</taxon>
        <taxon>Fungi</taxon>
        <taxon>Dikarya</taxon>
        <taxon>Ascomycota</taxon>
        <taxon>Pezizomycotina</taxon>
        <taxon>Eurotiomycetes</taxon>
        <taxon>Eurotiomycetidae</taxon>
        <taxon>Eurotiales</taxon>
        <taxon>Aspergillaceae</taxon>
        <taxon>Aspergillus</taxon>
        <taxon>Aspergillus subgen. Cremei</taxon>
    </lineage>
</organism>
<keyword evidence="2" id="KW-0479">Metal-binding</keyword>
<evidence type="ECO:0000313" key="10">
    <source>
        <dbReference type="Proteomes" id="UP000184383"/>
    </source>
</evidence>
<protein>
    <recommendedName>
        <fullName evidence="8">Zn(2)-C6 fungal-type domain-containing protein</fullName>
    </recommendedName>
</protein>
<keyword evidence="4" id="KW-0238">DNA-binding</keyword>
<feature type="region of interest" description="Disordered" evidence="7">
    <location>
        <begin position="90"/>
        <end position="114"/>
    </location>
</feature>
<feature type="compositionally biased region" description="Polar residues" evidence="7">
    <location>
        <begin position="103"/>
        <end position="114"/>
    </location>
</feature>
<keyword evidence="6" id="KW-0539">Nucleus</keyword>
<evidence type="ECO:0000256" key="3">
    <source>
        <dbReference type="ARBA" id="ARBA00023015"/>
    </source>
</evidence>
<dbReference type="Pfam" id="PF00172">
    <property type="entry name" value="Zn_clus"/>
    <property type="match status" value="1"/>
</dbReference>
<evidence type="ECO:0000256" key="6">
    <source>
        <dbReference type="ARBA" id="ARBA00023242"/>
    </source>
</evidence>
<dbReference type="PANTHER" id="PTHR31001">
    <property type="entry name" value="UNCHARACTERIZED TRANSCRIPTIONAL REGULATORY PROTEIN"/>
    <property type="match status" value="1"/>
</dbReference>
<dbReference type="InterPro" id="IPR036864">
    <property type="entry name" value="Zn2-C6_fun-type_DNA-bd_sf"/>
</dbReference>
<dbReference type="CDD" id="cd00067">
    <property type="entry name" value="GAL4"/>
    <property type="match status" value="1"/>
</dbReference>
<reference evidence="10" key="1">
    <citation type="journal article" date="2017" name="Genome Biol.">
        <title>Comparative genomics reveals high biological diversity and specific adaptations in the industrially and medically important fungal genus Aspergillus.</title>
        <authorList>
            <person name="de Vries R.P."/>
            <person name="Riley R."/>
            <person name="Wiebenga A."/>
            <person name="Aguilar-Osorio G."/>
            <person name="Amillis S."/>
            <person name="Uchima C.A."/>
            <person name="Anderluh G."/>
            <person name="Asadollahi M."/>
            <person name="Askin M."/>
            <person name="Barry K."/>
            <person name="Battaglia E."/>
            <person name="Bayram O."/>
            <person name="Benocci T."/>
            <person name="Braus-Stromeyer S.A."/>
            <person name="Caldana C."/>
            <person name="Canovas D."/>
            <person name="Cerqueira G.C."/>
            <person name="Chen F."/>
            <person name="Chen W."/>
            <person name="Choi C."/>
            <person name="Clum A."/>
            <person name="Dos Santos R.A."/>
            <person name="Damasio A.R."/>
            <person name="Diallinas G."/>
            <person name="Emri T."/>
            <person name="Fekete E."/>
            <person name="Flipphi M."/>
            <person name="Freyberg S."/>
            <person name="Gallo A."/>
            <person name="Gournas C."/>
            <person name="Habgood R."/>
            <person name="Hainaut M."/>
            <person name="Harispe M.L."/>
            <person name="Henrissat B."/>
            <person name="Hilden K.S."/>
            <person name="Hope R."/>
            <person name="Hossain A."/>
            <person name="Karabika E."/>
            <person name="Karaffa L."/>
            <person name="Karanyi Z."/>
            <person name="Krasevec N."/>
            <person name="Kuo A."/>
            <person name="Kusch H."/>
            <person name="LaButti K."/>
            <person name="Lagendijk E.L."/>
            <person name="Lapidus A."/>
            <person name="Levasseur A."/>
            <person name="Lindquist E."/>
            <person name="Lipzen A."/>
            <person name="Logrieco A.F."/>
            <person name="MacCabe A."/>
            <person name="Maekelae M.R."/>
            <person name="Malavazi I."/>
            <person name="Melin P."/>
            <person name="Meyer V."/>
            <person name="Mielnichuk N."/>
            <person name="Miskei M."/>
            <person name="Molnar A.P."/>
            <person name="Mule G."/>
            <person name="Ngan C.Y."/>
            <person name="Orejas M."/>
            <person name="Orosz E."/>
            <person name="Ouedraogo J.P."/>
            <person name="Overkamp K.M."/>
            <person name="Park H.-S."/>
            <person name="Perrone G."/>
            <person name="Piumi F."/>
            <person name="Punt P.J."/>
            <person name="Ram A.F."/>
            <person name="Ramon A."/>
            <person name="Rauscher S."/>
            <person name="Record E."/>
            <person name="Riano-Pachon D.M."/>
            <person name="Robert V."/>
            <person name="Roehrig J."/>
            <person name="Ruller R."/>
            <person name="Salamov A."/>
            <person name="Salih N.S."/>
            <person name="Samson R.A."/>
            <person name="Sandor E."/>
            <person name="Sanguinetti M."/>
            <person name="Schuetze T."/>
            <person name="Sepcic K."/>
            <person name="Shelest E."/>
            <person name="Sherlock G."/>
            <person name="Sophianopoulou V."/>
            <person name="Squina F.M."/>
            <person name="Sun H."/>
            <person name="Susca A."/>
            <person name="Todd R.B."/>
            <person name="Tsang A."/>
            <person name="Unkles S.E."/>
            <person name="van de Wiele N."/>
            <person name="van Rossen-Uffink D."/>
            <person name="Oliveira J.V."/>
            <person name="Vesth T.C."/>
            <person name="Visser J."/>
            <person name="Yu J.-H."/>
            <person name="Zhou M."/>
            <person name="Andersen M.R."/>
            <person name="Archer D.B."/>
            <person name="Baker S.E."/>
            <person name="Benoit I."/>
            <person name="Brakhage A.A."/>
            <person name="Braus G.H."/>
            <person name="Fischer R."/>
            <person name="Frisvad J.C."/>
            <person name="Goldman G.H."/>
            <person name="Houbraken J."/>
            <person name="Oakley B."/>
            <person name="Pocsi I."/>
            <person name="Scazzocchio C."/>
            <person name="Seiboth B."/>
            <person name="vanKuyk P.A."/>
            <person name="Wortman J."/>
            <person name="Dyer P.S."/>
            <person name="Grigoriev I.V."/>
        </authorList>
    </citation>
    <scope>NUCLEOTIDE SEQUENCE [LARGE SCALE GENOMIC DNA]</scope>
    <source>
        <strain evidence="10">DTO 134E9</strain>
    </source>
</reference>
<dbReference type="AlphaFoldDB" id="A0A1L9REM3"/>
<comment type="subcellular location">
    <subcellularLocation>
        <location evidence="1">Nucleus</location>
    </subcellularLocation>
</comment>